<organism evidence="5 6">
    <name type="scientific">Gryllus longicercus</name>
    <dbReference type="NCBI Taxonomy" id="2509291"/>
    <lineage>
        <taxon>Eukaryota</taxon>
        <taxon>Metazoa</taxon>
        <taxon>Ecdysozoa</taxon>
        <taxon>Arthropoda</taxon>
        <taxon>Hexapoda</taxon>
        <taxon>Insecta</taxon>
        <taxon>Pterygota</taxon>
        <taxon>Neoptera</taxon>
        <taxon>Polyneoptera</taxon>
        <taxon>Orthoptera</taxon>
        <taxon>Ensifera</taxon>
        <taxon>Gryllidea</taxon>
        <taxon>Grylloidea</taxon>
        <taxon>Gryllidae</taxon>
        <taxon>Gryllinae</taxon>
        <taxon>Gryllus</taxon>
    </lineage>
</organism>
<feature type="compositionally biased region" description="Pro residues" evidence="1">
    <location>
        <begin position="38"/>
        <end position="65"/>
    </location>
</feature>
<comment type="caution">
    <text evidence="5">The sequence shown here is derived from an EMBL/GenBank/DDBJ whole genome shotgun (WGS) entry which is preliminary data.</text>
</comment>
<dbReference type="Pfam" id="PF16040">
    <property type="entry name" value="APD1-4_N"/>
    <property type="match status" value="1"/>
</dbReference>
<feature type="compositionally biased region" description="Basic residues" evidence="1">
    <location>
        <begin position="509"/>
        <end position="523"/>
    </location>
</feature>
<dbReference type="AlphaFoldDB" id="A0AAN9V8M4"/>
<feature type="compositionally biased region" description="Low complexity" evidence="1">
    <location>
        <begin position="499"/>
        <end position="508"/>
    </location>
</feature>
<feature type="compositionally biased region" description="Low complexity" evidence="1">
    <location>
        <begin position="449"/>
        <end position="463"/>
    </location>
</feature>
<feature type="region of interest" description="Disordered" evidence="1">
    <location>
        <begin position="29"/>
        <end position="84"/>
    </location>
</feature>
<keyword evidence="2" id="KW-0812">Transmembrane</keyword>
<dbReference type="InterPro" id="IPR032010">
    <property type="entry name" value="APD1-4_M"/>
</dbReference>
<evidence type="ECO:0000256" key="2">
    <source>
        <dbReference type="SAM" id="Phobius"/>
    </source>
</evidence>
<evidence type="ECO:0000256" key="1">
    <source>
        <dbReference type="SAM" id="MobiDB-lite"/>
    </source>
</evidence>
<evidence type="ECO:0000313" key="6">
    <source>
        <dbReference type="Proteomes" id="UP001378592"/>
    </source>
</evidence>
<keyword evidence="6" id="KW-1185">Reference proteome</keyword>
<feature type="compositionally biased region" description="Low complexity" evidence="1">
    <location>
        <begin position="424"/>
        <end position="440"/>
    </location>
</feature>
<dbReference type="InterPro" id="IPR032008">
    <property type="entry name" value="APD1-4_N"/>
</dbReference>
<dbReference type="PANTHER" id="PTHR39077">
    <property type="entry name" value="DUF4793 DOMAIN-CONTAINING PROTEIN"/>
    <property type="match status" value="1"/>
</dbReference>
<name>A0AAN9V8M4_9ORTH</name>
<evidence type="ECO:0000259" key="4">
    <source>
        <dbReference type="Pfam" id="PF16041"/>
    </source>
</evidence>
<keyword evidence="2" id="KW-1133">Transmembrane helix</keyword>
<keyword evidence="2" id="KW-0472">Membrane</keyword>
<evidence type="ECO:0000313" key="5">
    <source>
        <dbReference type="EMBL" id="KAK7790344.1"/>
    </source>
</evidence>
<feature type="region of interest" description="Disordered" evidence="1">
    <location>
        <begin position="256"/>
        <end position="389"/>
    </location>
</feature>
<feature type="transmembrane region" description="Helical" evidence="2">
    <location>
        <begin position="729"/>
        <end position="747"/>
    </location>
</feature>
<feature type="compositionally biased region" description="Basic and acidic residues" evidence="1">
    <location>
        <begin position="305"/>
        <end position="319"/>
    </location>
</feature>
<feature type="region of interest" description="Disordered" evidence="1">
    <location>
        <begin position="497"/>
        <end position="555"/>
    </location>
</feature>
<dbReference type="EMBL" id="JAZDUA010000640">
    <property type="protein sequence ID" value="KAK7790344.1"/>
    <property type="molecule type" value="Genomic_DNA"/>
</dbReference>
<dbReference type="PANTHER" id="PTHR39077:SF1">
    <property type="entry name" value="E3 UBIQUITIN-PROTEIN LIGASE APD1-4 MIDDLE DOMAIN-CONTAINING PROTEIN"/>
    <property type="match status" value="1"/>
</dbReference>
<proteinExistence type="predicted"/>
<sequence>MEEAGRASPALRRAVSALELEVLESRGELPLLDDAPAAPEPPSAEPPLLPSPAPPPPPPAPPAWTPPLIRQTSKASRSYSRRRGRRTLKGPLRALRLCLLAVLLPGLLVAGPLYMRFHIYADQVYPLAMSDMRLLDGRVSTTWCQRQVVRANATFNAFLLPEQPQVAPEKKSVSMVRDLLLEDDMKEYWAFYLLRGSSITVSACVNHPGASLVVIRGHKHLHDCAYIGDNSSEELDEVAEAEARAAEEAQEAAAAAEAVAAAQARAPGGRRSGADAARSAEDASQPAVRRRVRPEVKLLGAHPPLDSKELLAHPHPHEPDPEDGALRHILNKVAQKRAGVGRRRGGGSTELHKVDGAADSRASATPSPAPPPRRPPPAPAPSLAAGATPSSSEVFEEVLRKLRALGHRGNAVLRRLNHQLERTSVTSEAAAAATAATAHAPPSPPPATAGPATPALTPTPADSASDEDSSLTDALGEPGAMDALRELVRRLLKEHADETATQAAQAAGGRRRRASPSPHHQHQQHPPDAPHKRRSAHSPEARLAAQRWSADDEEDNVALEVDMRPDGIADHHERVNETEAGDLDSSNSEFWSSFSSSEEALLSCTGLVLNLPLHPHHQCTPTADPGRLHAASTRNTLTYRVPTNGYYFFVFGSENEVQTNYIRAHFHLERVVYNVSSPVASCHNTTQPCALPLDFFSSEKLVLEMPVRPNASLWNEEFLVVSSCEPRTALYVACIVAVPMLIVMFAFQ</sequence>
<dbReference type="Proteomes" id="UP001378592">
    <property type="component" value="Unassembled WGS sequence"/>
</dbReference>
<reference evidence="5 6" key="1">
    <citation type="submission" date="2024-03" db="EMBL/GenBank/DDBJ databases">
        <title>The genome assembly and annotation of the cricket Gryllus longicercus Weissman &amp; Gray.</title>
        <authorList>
            <person name="Szrajer S."/>
            <person name="Gray D."/>
            <person name="Ylla G."/>
        </authorList>
    </citation>
    <scope>NUCLEOTIDE SEQUENCE [LARGE SCALE GENOMIC DNA]</scope>
    <source>
        <strain evidence="5">DAG 2021-001</strain>
        <tissue evidence="5">Whole body minus gut</tissue>
    </source>
</reference>
<protein>
    <recommendedName>
        <fullName evidence="7">E3 ubiquitin-protein ligase APD1-4 middle domain-containing protein</fullName>
    </recommendedName>
</protein>
<feature type="domain" description="E3 ubiquitin-protein ligase APD1-4 N-terminal" evidence="3">
    <location>
        <begin position="152"/>
        <end position="221"/>
    </location>
</feature>
<gene>
    <name evidence="5" type="ORF">R5R35_006855</name>
</gene>
<feature type="domain" description="E3 ubiquitin-protein ligase APD1-4 middle" evidence="4">
    <location>
        <begin position="637"/>
        <end position="745"/>
    </location>
</feature>
<evidence type="ECO:0000259" key="3">
    <source>
        <dbReference type="Pfam" id="PF16040"/>
    </source>
</evidence>
<accession>A0AAN9V8M4</accession>
<evidence type="ECO:0008006" key="7">
    <source>
        <dbReference type="Google" id="ProtNLM"/>
    </source>
</evidence>
<feature type="region of interest" description="Disordered" evidence="1">
    <location>
        <begin position="424"/>
        <end position="477"/>
    </location>
</feature>
<feature type="transmembrane region" description="Helical" evidence="2">
    <location>
        <begin position="94"/>
        <end position="115"/>
    </location>
</feature>
<dbReference type="Pfam" id="PF16041">
    <property type="entry name" value="APD1-4_M"/>
    <property type="match status" value="1"/>
</dbReference>
<feature type="compositionally biased region" description="Pro residues" evidence="1">
    <location>
        <begin position="367"/>
        <end position="380"/>
    </location>
</feature>
<feature type="compositionally biased region" description="Low complexity" evidence="1">
    <location>
        <begin position="256"/>
        <end position="285"/>
    </location>
</feature>